<keyword evidence="5" id="KW-0443">Lipid metabolism</keyword>
<evidence type="ECO:0000256" key="9">
    <source>
        <dbReference type="SAM" id="MobiDB-lite"/>
    </source>
</evidence>
<dbReference type="Gene3D" id="1.20.120.1630">
    <property type="match status" value="1"/>
</dbReference>
<dbReference type="PANTHER" id="PTHR43847">
    <property type="entry name" value="BLL3993 PROTEIN"/>
    <property type="match status" value="1"/>
</dbReference>
<evidence type="ECO:0000256" key="2">
    <source>
        <dbReference type="ARBA" id="ARBA00022516"/>
    </source>
</evidence>
<keyword evidence="4 10" id="KW-1133">Transmembrane helix</keyword>
<sequence length="287" mass="33646">MHFSNLLDRTTNRETKSRSTRQYNNTLQATEERMKTETCTKEKEDVLERPFSTNEIIRLYLLILLIYPLVLGGMFLLGAYFHSYPTFPPTPWYGFWVAVSGYTCVGIVMMTLLLDRPRLVRQRMSKVLPTQNETSKGERDFYKLTSPIFFVGMIGMGYDGSQRRDTFPHIVIWLSLIPFASAMMWILWVMRCNKYAARIVFVQKDQKLITTGPYAVVRHPMYMGIIPLFLSLPLVVGSVWPILPMMVCIVLMGIRTYSEEEFLIQTFGEEYQQYRTKVPYRMIPWIF</sequence>
<dbReference type="EMBL" id="HBNS01059677">
    <property type="protein sequence ID" value="CAE4665943.1"/>
    <property type="molecule type" value="Transcribed_RNA"/>
</dbReference>
<evidence type="ECO:0000256" key="8">
    <source>
        <dbReference type="ARBA" id="ARBA00023264"/>
    </source>
</evidence>
<keyword evidence="2" id="KW-0444">Lipid biosynthesis</keyword>
<evidence type="ECO:0000256" key="4">
    <source>
        <dbReference type="ARBA" id="ARBA00022989"/>
    </source>
</evidence>
<organism evidence="11">
    <name type="scientific">Ditylum brightwellii</name>
    <dbReference type="NCBI Taxonomy" id="49249"/>
    <lineage>
        <taxon>Eukaryota</taxon>
        <taxon>Sar</taxon>
        <taxon>Stramenopiles</taxon>
        <taxon>Ochrophyta</taxon>
        <taxon>Bacillariophyta</taxon>
        <taxon>Mediophyceae</taxon>
        <taxon>Lithodesmiophycidae</taxon>
        <taxon>Lithodesmiales</taxon>
        <taxon>Lithodesmiaceae</taxon>
        <taxon>Ditylum</taxon>
    </lineage>
</organism>
<name>A0A7S4VU24_9STRA</name>
<keyword evidence="7" id="KW-0594">Phospholipid biosynthesis</keyword>
<comment type="subcellular location">
    <subcellularLocation>
        <location evidence="1">Endomembrane system</location>
        <topology evidence="1">Multi-pass membrane protein</topology>
    </subcellularLocation>
</comment>
<evidence type="ECO:0000313" key="11">
    <source>
        <dbReference type="EMBL" id="CAE4665943.1"/>
    </source>
</evidence>
<feature type="compositionally biased region" description="Polar residues" evidence="9">
    <location>
        <begin position="20"/>
        <end position="29"/>
    </location>
</feature>
<feature type="transmembrane region" description="Helical" evidence="10">
    <location>
        <begin position="141"/>
        <end position="158"/>
    </location>
</feature>
<feature type="transmembrane region" description="Helical" evidence="10">
    <location>
        <begin position="228"/>
        <end position="254"/>
    </location>
</feature>
<keyword evidence="8" id="KW-1208">Phospholipid metabolism</keyword>
<keyword evidence="3 10" id="KW-0812">Transmembrane</keyword>
<evidence type="ECO:0000256" key="6">
    <source>
        <dbReference type="ARBA" id="ARBA00023136"/>
    </source>
</evidence>
<feature type="transmembrane region" description="Helical" evidence="10">
    <location>
        <begin position="93"/>
        <end position="114"/>
    </location>
</feature>
<proteinExistence type="predicted"/>
<reference evidence="11" key="1">
    <citation type="submission" date="2021-01" db="EMBL/GenBank/DDBJ databases">
        <authorList>
            <person name="Corre E."/>
            <person name="Pelletier E."/>
            <person name="Niang G."/>
            <person name="Scheremetjew M."/>
            <person name="Finn R."/>
            <person name="Kale V."/>
            <person name="Holt S."/>
            <person name="Cochrane G."/>
            <person name="Meng A."/>
            <person name="Brown T."/>
            <person name="Cohen L."/>
        </authorList>
    </citation>
    <scope>NUCLEOTIDE SEQUENCE</scope>
    <source>
        <strain evidence="11">GSO104</strain>
    </source>
</reference>
<evidence type="ECO:0000256" key="5">
    <source>
        <dbReference type="ARBA" id="ARBA00023098"/>
    </source>
</evidence>
<dbReference type="GO" id="GO:0006656">
    <property type="term" value="P:phosphatidylcholine biosynthetic process"/>
    <property type="evidence" value="ECO:0007669"/>
    <property type="project" value="UniProtKB-UniPathway"/>
</dbReference>
<evidence type="ECO:0008006" key="12">
    <source>
        <dbReference type="Google" id="ProtNLM"/>
    </source>
</evidence>
<dbReference type="UniPathway" id="UPA00753"/>
<gene>
    <name evidence="11" type="ORF">DBRI00130_LOCUS42922</name>
</gene>
<feature type="region of interest" description="Disordered" evidence="9">
    <location>
        <begin position="1"/>
        <end position="35"/>
    </location>
</feature>
<accession>A0A7S4VU24</accession>
<dbReference type="PANTHER" id="PTHR43847:SF1">
    <property type="entry name" value="BLL3993 PROTEIN"/>
    <property type="match status" value="1"/>
</dbReference>
<evidence type="ECO:0000256" key="1">
    <source>
        <dbReference type="ARBA" id="ARBA00004127"/>
    </source>
</evidence>
<dbReference type="Pfam" id="PF04191">
    <property type="entry name" value="PEMT"/>
    <property type="match status" value="1"/>
</dbReference>
<evidence type="ECO:0000256" key="10">
    <source>
        <dbReference type="SAM" id="Phobius"/>
    </source>
</evidence>
<evidence type="ECO:0000256" key="7">
    <source>
        <dbReference type="ARBA" id="ARBA00023209"/>
    </source>
</evidence>
<keyword evidence="6 10" id="KW-0472">Membrane</keyword>
<protein>
    <recommendedName>
        <fullName evidence="12">Protein-S-isoprenylcysteine O-methyltransferase</fullName>
    </recommendedName>
</protein>
<evidence type="ECO:0000256" key="3">
    <source>
        <dbReference type="ARBA" id="ARBA00022692"/>
    </source>
</evidence>
<feature type="transmembrane region" description="Helical" evidence="10">
    <location>
        <begin position="59"/>
        <end position="81"/>
    </location>
</feature>
<dbReference type="GO" id="GO:0012505">
    <property type="term" value="C:endomembrane system"/>
    <property type="evidence" value="ECO:0007669"/>
    <property type="project" value="UniProtKB-SubCell"/>
</dbReference>
<feature type="transmembrane region" description="Helical" evidence="10">
    <location>
        <begin position="170"/>
        <end position="190"/>
    </location>
</feature>
<dbReference type="InterPro" id="IPR007318">
    <property type="entry name" value="Phopholipid_MeTrfase"/>
</dbReference>
<dbReference type="AlphaFoldDB" id="A0A7S4VU24"/>
<dbReference type="InterPro" id="IPR052527">
    <property type="entry name" value="Metal_cation-efflux_comp"/>
</dbReference>